<evidence type="ECO:0000313" key="3">
    <source>
        <dbReference type="Proteomes" id="UP000094609"/>
    </source>
</evidence>
<feature type="transmembrane region" description="Helical" evidence="1">
    <location>
        <begin position="20"/>
        <end position="47"/>
    </location>
</feature>
<organism evidence="2 3">
    <name type="scientific">Sulfurospirillum halorespirans DSM 13726</name>
    <dbReference type="NCBI Taxonomy" id="1193502"/>
    <lineage>
        <taxon>Bacteria</taxon>
        <taxon>Pseudomonadati</taxon>
        <taxon>Campylobacterota</taxon>
        <taxon>Epsilonproteobacteria</taxon>
        <taxon>Campylobacterales</taxon>
        <taxon>Sulfurospirillaceae</taxon>
        <taxon>Sulfurospirillum</taxon>
    </lineage>
</organism>
<feature type="transmembrane region" description="Helical" evidence="1">
    <location>
        <begin position="53"/>
        <end position="73"/>
    </location>
</feature>
<keyword evidence="1" id="KW-1133">Transmembrane helix</keyword>
<evidence type="ECO:0000313" key="2">
    <source>
        <dbReference type="EMBL" id="AOO66273.1"/>
    </source>
</evidence>
<dbReference type="EMBL" id="CP017111">
    <property type="protein sequence ID" value="AOO66273.1"/>
    <property type="molecule type" value="Genomic_DNA"/>
</dbReference>
<dbReference type="KEGG" id="shal:SHALO_2514"/>
<sequence>MLLFSKMSRLSQEPKTVIGWAHGVLAIVGAFGLAYLCGTSLSALLWGDMAERIFPSMFLFPLLVCGFGFWLLFSKNLLHVTLKIVLMALLNACIIAFV</sequence>
<dbReference type="STRING" id="1193502.SHALO_2514"/>
<evidence type="ECO:0000256" key="1">
    <source>
        <dbReference type="SAM" id="Phobius"/>
    </source>
</evidence>
<dbReference type="AlphaFoldDB" id="A0A1D7TMR7"/>
<proteinExistence type="predicted"/>
<dbReference type="Proteomes" id="UP000094609">
    <property type="component" value="Chromosome"/>
</dbReference>
<keyword evidence="3" id="KW-1185">Reference proteome</keyword>
<reference evidence="3" key="1">
    <citation type="submission" date="2016-08" db="EMBL/GenBank/DDBJ databases">
        <title>Complete genome sequence of the organohalide-respiring Epsilonproteobacterium Sulfurospirillum halorespirans.</title>
        <authorList>
            <person name="Goris T."/>
            <person name="Zimmermann J."/>
            <person name="Schenz B."/>
            <person name="Lemos M."/>
            <person name="Hackermueller J."/>
            <person name="Diekert G."/>
        </authorList>
    </citation>
    <scope>NUCLEOTIDE SEQUENCE [LARGE SCALE GENOMIC DNA]</scope>
    <source>
        <strain>DSM 13726</strain>
        <strain evidence="3">PCE-M2</strain>
    </source>
</reference>
<keyword evidence="1" id="KW-0812">Transmembrane</keyword>
<feature type="transmembrane region" description="Helical" evidence="1">
    <location>
        <begin position="80"/>
        <end position="97"/>
    </location>
</feature>
<dbReference type="RefSeq" id="WP_069478827.1">
    <property type="nucleotide sequence ID" value="NZ_CP017111.1"/>
</dbReference>
<keyword evidence="1" id="KW-0472">Membrane</keyword>
<name>A0A1D7TMR7_9BACT</name>
<dbReference type="PATRIC" id="fig|1193502.14.peg.2546"/>
<protein>
    <submittedName>
        <fullName evidence="2">Uncharacterized protein</fullName>
    </submittedName>
</protein>
<gene>
    <name evidence="2" type="ORF">SHALO_2514</name>
</gene>
<accession>A0A1D7TMR7</accession>